<gene>
    <name evidence="8" type="ORF">SBA1_270029</name>
</gene>
<sequence>MRYLDRFQPLALLLMRLALGAIMVAHGYQKVLNLNQTANFMAGLGIPHWLAYVASFTEFLGGLLILAGFFTRPAAFAICIDLSVAIWKAHWHNGLRGSPAGPGYEFPLAAAALAFALIFFGAGPISLDHILRGGGGSKRP</sequence>
<feature type="transmembrane region" description="Helical" evidence="7">
    <location>
        <begin position="111"/>
        <end position="131"/>
    </location>
</feature>
<dbReference type="InterPro" id="IPR051907">
    <property type="entry name" value="DoxX-like_oxidoreductase"/>
</dbReference>
<dbReference type="Proteomes" id="UP000238701">
    <property type="component" value="Unassembled WGS sequence"/>
</dbReference>
<feature type="transmembrane region" description="Helical" evidence="7">
    <location>
        <begin position="12"/>
        <end position="29"/>
    </location>
</feature>
<evidence type="ECO:0000256" key="6">
    <source>
        <dbReference type="ARBA" id="ARBA00023136"/>
    </source>
</evidence>
<feature type="transmembrane region" description="Helical" evidence="7">
    <location>
        <begin position="49"/>
        <end position="67"/>
    </location>
</feature>
<evidence type="ECO:0000256" key="5">
    <source>
        <dbReference type="ARBA" id="ARBA00022989"/>
    </source>
</evidence>
<reference evidence="9" key="1">
    <citation type="submission" date="2018-02" db="EMBL/GenBank/DDBJ databases">
        <authorList>
            <person name="Hausmann B."/>
        </authorList>
    </citation>
    <scope>NUCLEOTIDE SEQUENCE [LARGE SCALE GENOMIC DNA]</scope>
    <source>
        <strain evidence="9">Peat soil MAG SbA1</strain>
    </source>
</reference>
<evidence type="ECO:0000256" key="4">
    <source>
        <dbReference type="ARBA" id="ARBA00022692"/>
    </source>
</evidence>
<evidence type="ECO:0000256" key="2">
    <source>
        <dbReference type="ARBA" id="ARBA00006679"/>
    </source>
</evidence>
<organism evidence="8 9">
    <name type="scientific">Candidatus Sulfotelmatobacter kueseliae</name>
    <dbReference type="NCBI Taxonomy" id="2042962"/>
    <lineage>
        <taxon>Bacteria</taxon>
        <taxon>Pseudomonadati</taxon>
        <taxon>Acidobacteriota</taxon>
        <taxon>Terriglobia</taxon>
        <taxon>Terriglobales</taxon>
        <taxon>Candidatus Korobacteraceae</taxon>
        <taxon>Candidatus Sulfotelmatobacter</taxon>
    </lineage>
</organism>
<dbReference type="OrthoDB" id="121353at2"/>
<proteinExistence type="inferred from homology"/>
<evidence type="ECO:0000256" key="3">
    <source>
        <dbReference type="ARBA" id="ARBA00022475"/>
    </source>
</evidence>
<comment type="subcellular location">
    <subcellularLocation>
        <location evidence="1">Cell membrane</location>
        <topology evidence="1">Multi-pass membrane protein</topology>
    </subcellularLocation>
</comment>
<keyword evidence="5 7" id="KW-1133">Transmembrane helix</keyword>
<evidence type="ECO:0000313" key="8">
    <source>
        <dbReference type="EMBL" id="SPF39314.1"/>
    </source>
</evidence>
<dbReference type="PANTHER" id="PTHR33452:SF1">
    <property type="entry name" value="INNER MEMBRANE PROTEIN YPHA-RELATED"/>
    <property type="match status" value="1"/>
</dbReference>
<dbReference type="EMBL" id="OMOD01000119">
    <property type="protein sequence ID" value="SPF39314.1"/>
    <property type="molecule type" value="Genomic_DNA"/>
</dbReference>
<dbReference type="PANTHER" id="PTHR33452">
    <property type="entry name" value="OXIDOREDUCTASE CATD-RELATED"/>
    <property type="match status" value="1"/>
</dbReference>
<protein>
    <submittedName>
        <fullName evidence="8">DoxX</fullName>
    </submittedName>
</protein>
<keyword evidence="4 7" id="KW-0812">Transmembrane</keyword>
<keyword evidence="3" id="KW-1003">Cell membrane</keyword>
<comment type="similarity">
    <text evidence="2">Belongs to the DoxX family.</text>
</comment>
<name>A0A2U3KI31_9BACT</name>
<dbReference type="GO" id="GO:0005886">
    <property type="term" value="C:plasma membrane"/>
    <property type="evidence" value="ECO:0007669"/>
    <property type="project" value="UniProtKB-SubCell"/>
</dbReference>
<evidence type="ECO:0000313" key="9">
    <source>
        <dbReference type="Proteomes" id="UP000238701"/>
    </source>
</evidence>
<dbReference type="InterPro" id="IPR032808">
    <property type="entry name" value="DoxX"/>
</dbReference>
<dbReference type="AlphaFoldDB" id="A0A2U3KI31"/>
<accession>A0A2U3KI31</accession>
<evidence type="ECO:0000256" key="1">
    <source>
        <dbReference type="ARBA" id="ARBA00004651"/>
    </source>
</evidence>
<evidence type="ECO:0000256" key="7">
    <source>
        <dbReference type="SAM" id="Phobius"/>
    </source>
</evidence>
<keyword evidence="6 7" id="KW-0472">Membrane</keyword>
<dbReference type="Pfam" id="PF07681">
    <property type="entry name" value="DoxX"/>
    <property type="match status" value="1"/>
</dbReference>